<gene>
    <name evidence="3" type="primary">LOC109487408</name>
</gene>
<proteinExistence type="predicted"/>
<evidence type="ECO:0000313" key="2">
    <source>
        <dbReference type="Proteomes" id="UP000515135"/>
    </source>
</evidence>
<feature type="region of interest" description="Disordered" evidence="1">
    <location>
        <begin position="345"/>
        <end position="373"/>
    </location>
</feature>
<evidence type="ECO:0000313" key="3">
    <source>
        <dbReference type="RefSeq" id="XP_019646957.1"/>
    </source>
</evidence>
<accession>A0A6P5AV41</accession>
<reference evidence="3" key="1">
    <citation type="submission" date="2025-08" db="UniProtKB">
        <authorList>
            <consortium name="RefSeq"/>
        </authorList>
    </citation>
    <scope>IDENTIFICATION</scope>
    <source>
        <tissue evidence="3">Gonad</tissue>
    </source>
</reference>
<feature type="compositionally biased region" description="Acidic residues" evidence="1">
    <location>
        <begin position="132"/>
        <end position="146"/>
    </location>
</feature>
<feature type="compositionally biased region" description="Low complexity" evidence="1">
    <location>
        <begin position="225"/>
        <end position="238"/>
    </location>
</feature>
<feature type="region of interest" description="Disordered" evidence="1">
    <location>
        <begin position="200"/>
        <end position="273"/>
    </location>
</feature>
<feature type="compositionally biased region" description="Polar residues" evidence="1">
    <location>
        <begin position="161"/>
        <end position="179"/>
    </location>
</feature>
<keyword evidence="2" id="KW-1185">Reference proteome</keyword>
<evidence type="ECO:0000256" key="1">
    <source>
        <dbReference type="SAM" id="MobiDB-lite"/>
    </source>
</evidence>
<feature type="region of interest" description="Disordered" evidence="1">
    <location>
        <begin position="49"/>
        <end position="94"/>
    </location>
</feature>
<dbReference type="KEGG" id="bbel:109487408"/>
<dbReference type="RefSeq" id="XP_019646957.1">
    <property type="nucleotide sequence ID" value="XM_019791398.1"/>
</dbReference>
<feature type="region of interest" description="Disordered" evidence="1">
    <location>
        <begin position="116"/>
        <end position="179"/>
    </location>
</feature>
<feature type="compositionally biased region" description="Polar residues" evidence="1">
    <location>
        <begin position="212"/>
        <end position="224"/>
    </location>
</feature>
<protein>
    <submittedName>
        <fullName evidence="3">Uncharacterized protein LOC109487408</fullName>
    </submittedName>
</protein>
<sequence length="373" mass="41505">MAKKSTQLDKTICKFNSIYAERRLKKQIDLIEKDRKQVLLKIEREQIHLKKELKDQRRQKMSRVFPDPPDGVEDEESSGRKKKTKHKSKRKVTIGEDVHEIDSEDLHGVLNGNGLLTAPGINRGTRRNLNNDSDDESSQDGDDSDEEVGKSHSRIRFVNIPTATTESANGSEIDSPYTSSGYGNWADRVSHLNRSNSVQLPAAPRHTPFSGRPTTSSGAVSTGPTRSTSNLTSRSLQTPLGRSTPVGTRGAAAGNRRPVTAGNGPLYGNSKPPRYSIIKKQVEEEEHETVMRMRKIYQQRENEEVDNKVLCFLGKQARKVSMPPITTAEEAEILDKIGSLVRAVDRRRKMSAMPSVGEESDNSRKTSTTSNKS</sequence>
<feature type="compositionally biased region" description="Basic residues" evidence="1">
    <location>
        <begin position="80"/>
        <end position="92"/>
    </location>
</feature>
<dbReference type="GeneID" id="109487408"/>
<dbReference type="Proteomes" id="UP000515135">
    <property type="component" value="Unplaced"/>
</dbReference>
<feature type="compositionally biased region" description="Basic and acidic residues" evidence="1">
    <location>
        <begin position="49"/>
        <end position="58"/>
    </location>
</feature>
<organism evidence="2 3">
    <name type="scientific">Branchiostoma belcheri</name>
    <name type="common">Amphioxus</name>
    <dbReference type="NCBI Taxonomy" id="7741"/>
    <lineage>
        <taxon>Eukaryota</taxon>
        <taxon>Metazoa</taxon>
        <taxon>Chordata</taxon>
        <taxon>Cephalochordata</taxon>
        <taxon>Leptocardii</taxon>
        <taxon>Amphioxiformes</taxon>
        <taxon>Branchiostomatidae</taxon>
        <taxon>Branchiostoma</taxon>
    </lineage>
</organism>
<dbReference type="AlphaFoldDB" id="A0A6P5AV41"/>
<name>A0A6P5AV41_BRABE</name>
<dbReference type="OrthoDB" id="10031101at2759"/>